<name>A0A107EP44_9BURK</name>
<comment type="caution">
    <text evidence="1">The sequence shown here is derived from an EMBL/GenBank/DDBJ whole genome shotgun (WGS) entry which is preliminary data.</text>
</comment>
<organism evidence="1 2">
    <name type="scientific">Burkholderia ubonensis</name>
    <dbReference type="NCBI Taxonomy" id="101571"/>
    <lineage>
        <taxon>Bacteria</taxon>
        <taxon>Pseudomonadati</taxon>
        <taxon>Pseudomonadota</taxon>
        <taxon>Betaproteobacteria</taxon>
        <taxon>Burkholderiales</taxon>
        <taxon>Burkholderiaceae</taxon>
        <taxon>Burkholderia</taxon>
        <taxon>Burkholderia cepacia complex</taxon>
    </lineage>
</organism>
<sequence>MAFDTQSLFVFLQARLQAIVSADWPGSVAEAAAGLSCAGVTLCWAQASAEKKTRKKAMTSLISHLAFAKAALSPDITIIGEKAHEKVHRFPLIEPGIQQADALLRSIGCIGETFFRNASRPSFPYCAVIH</sequence>
<accession>A0A107EP44</accession>
<gene>
    <name evidence="1" type="ORF">WL73_28210</name>
</gene>
<dbReference type="AlphaFoldDB" id="A0A107EP44"/>
<proteinExistence type="predicted"/>
<reference evidence="1 2" key="1">
    <citation type="submission" date="2015-11" db="EMBL/GenBank/DDBJ databases">
        <title>Expanding the genomic diversity of Burkholderia species for the development of highly accurate diagnostics.</title>
        <authorList>
            <person name="Sahl J."/>
            <person name="Keim P."/>
            <person name="Wagner D."/>
        </authorList>
    </citation>
    <scope>NUCLEOTIDE SEQUENCE [LARGE SCALE GENOMIC DNA]</scope>
    <source>
        <strain evidence="1 2">MSMB2167WGS</strain>
    </source>
</reference>
<dbReference type="Proteomes" id="UP000062998">
    <property type="component" value="Unassembled WGS sequence"/>
</dbReference>
<evidence type="ECO:0000313" key="1">
    <source>
        <dbReference type="EMBL" id="KWD92757.1"/>
    </source>
</evidence>
<dbReference type="EMBL" id="LPIX01000105">
    <property type="protein sequence ID" value="KWD92757.1"/>
    <property type="molecule type" value="Genomic_DNA"/>
</dbReference>
<evidence type="ECO:0000313" key="2">
    <source>
        <dbReference type="Proteomes" id="UP000062998"/>
    </source>
</evidence>
<protein>
    <submittedName>
        <fullName evidence="1">Uncharacterized protein</fullName>
    </submittedName>
</protein>